<keyword evidence="2" id="KW-1185">Reference proteome</keyword>
<dbReference type="Proteomes" id="UP000287361">
    <property type="component" value="Unassembled WGS sequence"/>
</dbReference>
<proteinExistence type="predicted"/>
<dbReference type="AlphaFoldDB" id="A0A401LA99"/>
<gene>
    <name evidence="1" type="ORF">KGMB03357_01720</name>
</gene>
<protein>
    <submittedName>
        <fullName evidence="1">Uncharacterized protein</fullName>
    </submittedName>
</protein>
<name>A0A401LA99_9FIRM</name>
<reference evidence="1 2" key="1">
    <citation type="submission" date="2018-10" db="EMBL/GenBank/DDBJ databases">
        <title>Draft Genome Sequence of Anaerotignum sp. KCTC 15736.</title>
        <authorList>
            <person name="Choi S.H."/>
            <person name="Kim J.S."/>
            <person name="Kang S.W."/>
            <person name="Lee J.S."/>
            <person name="Park S.H."/>
        </authorList>
    </citation>
    <scope>NUCLEOTIDE SEQUENCE [LARGE SCALE GENOMIC DNA]</scope>
    <source>
        <strain evidence="1 2">KCTC 15736</strain>
    </source>
</reference>
<sequence length="158" mass="18168">MHIIIGYIYIVKYSDARTVKITKPEEKSMKSFDKKEIEKLTQRRVVGKKEFDVYKTDIKTMFDDTIQTKSKDLPTAINVNGRTLVLFSALGKHFGKVEYNDEQRVASIWDGGEEDVISTEKIYVEELGVSYQKTGRFDLSGCSILKSQYRVEKCKYGA</sequence>
<evidence type="ECO:0000313" key="1">
    <source>
        <dbReference type="EMBL" id="GCB28511.1"/>
    </source>
</evidence>
<organism evidence="1 2">
    <name type="scientific">Anaerotignum faecicola</name>
    <dbReference type="NCBI Taxonomy" id="2358141"/>
    <lineage>
        <taxon>Bacteria</taxon>
        <taxon>Bacillati</taxon>
        <taxon>Bacillota</taxon>
        <taxon>Clostridia</taxon>
        <taxon>Lachnospirales</taxon>
        <taxon>Anaerotignaceae</taxon>
        <taxon>Anaerotignum</taxon>
    </lineage>
</organism>
<evidence type="ECO:0000313" key="2">
    <source>
        <dbReference type="Proteomes" id="UP000287361"/>
    </source>
</evidence>
<comment type="caution">
    <text evidence="1">The sequence shown here is derived from an EMBL/GenBank/DDBJ whole genome shotgun (WGS) entry which is preliminary data.</text>
</comment>
<dbReference type="EMBL" id="BHVZ01000001">
    <property type="protein sequence ID" value="GCB28511.1"/>
    <property type="molecule type" value="Genomic_DNA"/>
</dbReference>
<accession>A0A401LA99</accession>